<accession>A0ABT1L497</accession>
<sequence length="137" mass="16060">MWVNVIDYWALWLPLLVVVSLHLLEFSKSQTGALSPKDVPAVMRKRLQIYSFQSEEEYLDCHIKGAKRIDITDIDTDAFLMEIEKKYPVFCYCNDGKQSYRYFQRVQGTQKAYWLAGGLVENASKIAKYCVWRVFDD</sequence>
<comment type="caution">
    <text evidence="3">The sequence shown here is derived from an EMBL/GenBank/DDBJ whole genome shotgun (WGS) entry which is preliminary data.</text>
</comment>
<name>A0ABT1L497_9GAMM</name>
<evidence type="ECO:0000313" key="3">
    <source>
        <dbReference type="EMBL" id="MCP8351693.1"/>
    </source>
</evidence>
<organism evidence="3 4">
    <name type="scientific">Candidatus Synchoanobacter obligatus</name>
    <dbReference type="NCBI Taxonomy" id="2919597"/>
    <lineage>
        <taxon>Bacteria</taxon>
        <taxon>Pseudomonadati</taxon>
        <taxon>Pseudomonadota</taxon>
        <taxon>Gammaproteobacteria</taxon>
        <taxon>Candidatus Comchoanobacterales</taxon>
        <taxon>Candidatus Comchoanobacteraceae</taxon>
        <taxon>Candidatus Synchoanobacter</taxon>
    </lineage>
</organism>
<gene>
    <name evidence="3" type="ORF">MKS91_00060</name>
</gene>
<dbReference type="RefSeq" id="WP_258568808.1">
    <property type="nucleotide sequence ID" value="NZ_JAKUDN010000001.1"/>
</dbReference>
<feature type="transmembrane region" description="Helical" evidence="1">
    <location>
        <begin position="6"/>
        <end position="24"/>
    </location>
</feature>
<dbReference type="InterPro" id="IPR001763">
    <property type="entry name" value="Rhodanese-like_dom"/>
</dbReference>
<evidence type="ECO:0000259" key="2">
    <source>
        <dbReference type="PROSITE" id="PS50206"/>
    </source>
</evidence>
<dbReference type="InterPro" id="IPR036873">
    <property type="entry name" value="Rhodanese-like_dom_sf"/>
</dbReference>
<keyword evidence="1" id="KW-1133">Transmembrane helix</keyword>
<evidence type="ECO:0000256" key="1">
    <source>
        <dbReference type="SAM" id="Phobius"/>
    </source>
</evidence>
<dbReference type="CDD" id="cd00158">
    <property type="entry name" value="RHOD"/>
    <property type="match status" value="1"/>
</dbReference>
<dbReference type="EMBL" id="JAKUDN010000001">
    <property type="protein sequence ID" value="MCP8351693.1"/>
    <property type="molecule type" value="Genomic_DNA"/>
</dbReference>
<dbReference type="Gene3D" id="3.40.250.10">
    <property type="entry name" value="Rhodanese-like domain"/>
    <property type="match status" value="1"/>
</dbReference>
<feature type="domain" description="Rhodanese" evidence="2">
    <location>
        <begin position="52"/>
        <end position="131"/>
    </location>
</feature>
<dbReference type="Pfam" id="PF00581">
    <property type="entry name" value="Rhodanese"/>
    <property type="match status" value="1"/>
</dbReference>
<protein>
    <submittedName>
        <fullName evidence="3">Rhodanese-like domain-containing protein</fullName>
    </submittedName>
</protein>
<proteinExistence type="predicted"/>
<dbReference type="PROSITE" id="PS50206">
    <property type="entry name" value="RHODANESE_3"/>
    <property type="match status" value="1"/>
</dbReference>
<evidence type="ECO:0000313" key="4">
    <source>
        <dbReference type="Proteomes" id="UP001320768"/>
    </source>
</evidence>
<keyword evidence="1" id="KW-0812">Transmembrane</keyword>
<keyword evidence="4" id="KW-1185">Reference proteome</keyword>
<dbReference type="Proteomes" id="UP001320768">
    <property type="component" value="Unassembled WGS sequence"/>
</dbReference>
<keyword evidence="1" id="KW-0472">Membrane</keyword>
<dbReference type="SUPFAM" id="SSF52821">
    <property type="entry name" value="Rhodanese/Cell cycle control phosphatase"/>
    <property type="match status" value="1"/>
</dbReference>
<reference evidence="3 4" key="1">
    <citation type="journal article" date="2022" name="Nat. Microbiol.">
        <title>The microbiome of a bacterivorous marine choanoflagellate contains a resource-demanding obligate bacterial associate.</title>
        <authorList>
            <person name="Needham D.M."/>
            <person name="Poirier C."/>
            <person name="Bachy C."/>
            <person name="George E.E."/>
            <person name="Wilken S."/>
            <person name="Yung C.C.M."/>
            <person name="Limardo A.J."/>
            <person name="Morando M."/>
            <person name="Sudek L."/>
            <person name="Malmstrom R.R."/>
            <person name="Keeling P.J."/>
            <person name="Santoro A.E."/>
            <person name="Worden A.Z."/>
        </authorList>
    </citation>
    <scope>NUCLEOTIDE SEQUENCE [LARGE SCALE GENOMIC DNA]</scope>
    <source>
        <strain evidence="3 4">Comchoano-2</strain>
    </source>
</reference>